<dbReference type="SUPFAM" id="SSF55729">
    <property type="entry name" value="Acyl-CoA N-acyltransferases (Nat)"/>
    <property type="match status" value="1"/>
</dbReference>
<accession>A0ABY2UXQ7</accession>
<comment type="caution">
    <text evidence="4">The sequence shown here is derived from an EMBL/GenBank/DDBJ whole genome shotgun (WGS) entry which is preliminary data.</text>
</comment>
<dbReference type="InterPro" id="IPR050832">
    <property type="entry name" value="Bact_Acetyltransf"/>
</dbReference>
<dbReference type="EMBL" id="VAUA01000003">
    <property type="protein sequence ID" value="TLP67247.1"/>
    <property type="molecule type" value="Genomic_DNA"/>
</dbReference>
<dbReference type="Gene3D" id="3.30.2130.10">
    <property type="entry name" value="VC0802-like"/>
    <property type="match status" value="1"/>
</dbReference>
<dbReference type="InterPro" id="IPR016181">
    <property type="entry name" value="Acyl_CoA_acyltransferase"/>
</dbReference>
<name>A0ABY2UXQ7_9RHOB</name>
<evidence type="ECO:0000256" key="2">
    <source>
        <dbReference type="ARBA" id="ARBA00023315"/>
    </source>
</evidence>
<sequence length="301" mass="33422">MNAPKLLLRELPGDYAVSRLAAGSDTPDWVNGPGLVTVTSAEDETSILCLRERVPSEVKQSAGWTAIQVSNLFDFDEPGVVVAATRPVAEAGLGIFVVSTFDRDYLLVRQDSLHRAEMAWLGYGHRVQRGQLFLRNAEISDCDAIAAFHLRIWRQTYGAIAPTAAVEALNFDRRQEQWRVKLSGNREQSVTLLAEDEQGQLMGLCDLTGSTISGFEDALEITHLYLDEKLRGQGGGRYFLNLAQHIAQRFKKPAVVLEVVRENTAALDFYRACGGDPVAEQTYRGPLWPSENVIIRWSSDL</sequence>
<dbReference type="PANTHER" id="PTHR43877:SF2">
    <property type="entry name" value="AMINOALKYLPHOSPHONATE N-ACETYLTRANSFERASE-RELATED"/>
    <property type="match status" value="1"/>
</dbReference>
<reference evidence="4 5" key="1">
    <citation type="submission" date="2019-05" db="EMBL/GenBank/DDBJ databases">
        <title>Draft genome sequence of Pelagicola sp. DSW4-44.</title>
        <authorList>
            <person name="Oh J."/>
        </authorList>
    </citation>
    <scope>NUCLEOTIDE SEQUENCE [LARGE SCALE GENOMIC DNA]</scope>
    <source>
        <strain evidence="4 5">DSW4-44</strain>
    </source>
</reference>
<keyword evidence="1" id="KW-0808">Transferase</keyword>
<proteinExistence type="predicted"/>
<protein>
    <submittedName>
        <fullName evidence="4">GNAT family N-acetyltransferase</fullName>
    </submittedName>
</protein>
<keyword evidence="5" id="KW-1185">Reference proteome</keyword>
<feature type="domain" description="N-acetyltransferase" evidence="3">
    <location>
        <begin position="132"/>
        <end position="294"/>
    </location>
</feature>
<dbReference type="Proteomes" id="UP000305041">
    <property type="component" value="Unassembled WGS sequence"/>
</dbReference>
<gene>
    <name evidence="4" type="ORF">FEE96_07835</name>
</gene>
<dbReference type="SUPFAM" id="SSF55021">
    <property type="entry name" value="ACT-like"/>
    <property type="match status" value="2"/>
</dbReference>
<keyword evidence="2" id="KW-0012">Acyltransferase</keyword>
<dbReference type="InterPro" id="IPR027795">
    <property type="entry name" value="CASTOR_ACT_dom"/>
</dbReference>
<evidence type="ECO:0000256" key="1">
    <source>
        <dbReference type="ARBA" id="ARBA00022679"/>
    </source>
</evidence>
<dbReference type="Pfam" id="PF13840">
    <property type="entry name" value="ACT_7"/>
    <property type="match status" value="1"/>
</dbReference>
<dbReference type="Pfam" id="PF21631">
    <property type="entry name" value="A9CJY8-like_N"/>
    <property type="match status" value="1"/>
</dbReference>
<dbReference type="Gene3D" id="3.40.630.30">
    <property type="match status" value="1"/>
</dbReference>
<dbReference type="PROSITE" id="PS51186">
    <property type="entry name" value="GNAT"/>
    <property type="match status" value="1"/>
</dbReference>
<dbReference type="InterPro" id="IPR045865">
    <property type="entry name" value="ACT-like_dom_sf"/>
</dbReference>
<dbReference type="InterPro" id="IPR000182">
    <property type="entry name" value="GNAT_dom"/>
</dbReference>
<organism evidence="4 5">
    <name type="scientific">Parasedimentitalea maritima</name>
    <dbReference type="NCBI Taxonomy" id="2578117"/>
    <lineage>
        <taxon>Bacteria</taxon>
        <taxon>Pseudomonadati</taxon>
        <taxon>Pseudomonadota</taxon>
        <taxon>Alphaproteobacteria</taxon>
        <taxon>Rhodobacterales</taxon>
        <taxon>Paracoccaceae</taxon>
        <taxon>Parasedimentitalea</taxon>
    </lineage>
</organism>
<dbReference type="InterPro" id="IPR049447">
    <property type="entry name" value="A9CJY8-like_N"/>
</dbReference>
<evidence type="ECO:0000313" key="4">
    <source>
        <dbReference type="EMBL" id="TLP67247.1"/>
    </source>
</evidence>
<evidence type="ECO:0000313" key="5">
    <source>
        <dbReference type="Proteomes" id="UP000305041"/>
    </source>
</evidence>
<dbReference type="Pfam" id="PF00583">
    <property type="entry name" value="Acetyltransf_1"/>
    <property type="match status" value="1"/>
</dbReference>
<evidence type="ECO:0000259" key="3">
    <source>
        <dbReference type="PROSITE" id="PS51186"/>
    </source>
</evidence>
<dbReference type="RefSeq" id="WP_138162461.1">
    <property type="nucleotide sequence ID" value="NZ_VAUA01000003.1"/>
</dbReference>
<dbReference type="PANTHER" id="PTHR43877">
    <property type="entry name" value="AMINOALKYLPHOSPHONATE N-ACETYLTRANSFERASE-RELATED-RELATED"/>
    <property type="match status" value="1"/>
</dbReference>